<evidence type="ECO:0000313" key="3">
    <source>
        <dbReference type="Proteomes" id="UP001295423"/>
    </source>
</evidence>
<dbReference type="AlphaFoldDB" id="A0AAD2GDN9"/>
<dbReference type="PANTHER" id="PTHR31362:SF0">
    <property type="entry name" value="EXOSTOSIN DOMAIN-CONTAINING PROTEIN-RELATED"/>
    <property type="match status" value="1"/>
</dbReference>
<dbReference type="InterPro" id="IPR005049">
    <property type="entry name" value="STL-like"/>
</dbReference>
<comment type="caution">
    <text evidence="2">The sequence shown here is derived from an EMBL/GenBank/DDBJ whole genome shotgun (WGS) entry which is preliminary data.</text>
</comment>
<dbReference type="EMBL" id="CAKOGP040002502">
    <property type="protein sequence ID" value="CAJ1970342.1"/>
    <property type="molecule type" value="Genomic_DNA"/>
</dbReference>
<name>A0AAD2GDN9_9STRA</name>
<feature type="compositionally biased region" description="Pro residues" evidence="1">
    <location>
        <begin position="87"/>
        <end position="97"/>
    </location>
</feature>
<feature type="compositionally biased region" description="Polar residues" evidence="1">
    <location>
        <begin position="46"/>
        <end position="57"/>
    </location>
</feature>
<reference evidence="2" key="1">
    <citation type="submission" date="2023-08" db="EMBL/GenBank/DDBJ databases">
        <authorList>
            <person name="Audoor S."/>
            <person name="Bilcke G."/>
        </authorList>
    </citation>
    <scope>NUCLEOTIDE SEQUENCE</scope>
</reference>
<accession>A0AAD2GDN9</accession>
<protein>
    <submittedName>
        <fullName evidence="2">Uncharacterized protein</fullName>
    </submittedName>
</protein>
<evidence type="ECO:0000256" key="1">
    <source>
        <dbReference type="SAM" id="MobiDB-lite"/>
    </source>
</evidence>
<feature type="region of interest" description="Disordered" evidence="1">
    <location>
        <begin position="31"/>
        <end position="103"/>
    </location>
</feature>
<gene>
    <name evidence="2" type="ORF">CYCCA115_LOCUS24361</name>
</gene>
<organism evidence="2 3">
    <name type="scientific">Cylindrotheca closterium</name>
    <dbReference type="NCBI Taxonomy" id="2856"/>
    <lineage>
        <taxon>Eukaryota</taxon>
        <taxon>Sar</taxon>
        <taxon>Stramenopiles</taxon>
        <taxon>Ochrophyta</taxon>
        <taxon>Bacillariophyta</taxon>
        <taxon>Bacillariophyceae</taxon>
        <taxon>Bacillariophycidae</taxon>
        <taxon>Bacillariales</taxon>
        <taxon>Bacillariaceae</taxon>
        <taxon>Cylindrotheca</taxon>
    </lineage>
</organism>
<keyword evidence="3" id="KW-1185">Reference proteome</keyword>
<proteinExistence type="predicted"/>
<evidence type="ECO:0000313" key="2">
    <source>
        <dbReference type="EMBL" id="CAJ1970342.1"/>
    </source>
</evidence>
<sequence length="868" mass="97671">MKAVSSVMAVAGILVIIRELRDAASMSSKALHCEHNHSSHGGMHQHQYSTATTTTSRRLIPEEDEKGDPPLSPTLATADAPTDKPIEPAPPPPPLPIVPQVDSSTGKVFDGNKIREFTLARANLRQTTSQDLPFENDFKDKCTKWGVVTTIFDPTEAISRVSKLPEWCCVVVADTKTPTNYMETFETMGGAIESTFFFSEERQKTWEQMEGPIGDFVRTMPWRHFGRKNLGYLFAILHGAEFFFDFDDDNYIKLDDDSGLPVEILPSTTTLENVTVPMLGPTAFNHHPLMKPSIPAPSWARGFPLEYIKDEATQGSPAFTEPMPFVSRSNSIGVIQFLADGNPDVDANHRLMRPLPVTFDNTQDATNVAVPKHAYSPYNAQASIHTQPALWATLLPTTVPGRVSDIWRSYFAQCIFADADLRLVFAPPKIEQIRNDHNILGDLTAEHDLYTKSGKLIDFLSEWDSPELALPQRVEQLWIDLYERSYIEVGDVVAMQKWLEALITMGYQFPDLKPRIRNVAVMGQFNYADFPNSMTQIMMWSQKMRERFQTTIAAAPLSDAQVAHLQSHRVDALQAKDYKMKKRGHLGFYNPMSNLMRTLLRFSNSSTIEAVLYAHDDALLNVTELSEGKYPFPTDKVIANRKRGEHDNAEYVNLRSTPDREVARKSSHRVFPNGTITDADKTIFVSSSKELMEKVPDLHGNWNEWLHSYCAPGQQQMAMDPEFAKYLEPDGSAWFPLHTQSDFLMVPTKYAGEFAQAANLHLKHNIWIECAHAKIVDILREKSKAPVRLVRLCTGFGASRGSWKSLETCKSENVAVFHPFKIGDRFDEFWLGADAINFPFEKLDKAMQAVYEPESKGKAANNGKAKTG</sequence>
<dbReference type="Pfam" id="PF03385">
    <property type="entry name" value="STELLO"/>
    <property type="match status" value="1"/>
</dbReference>
<dbReference type="PANTHER" id="PTHR31362">
    <property type="entry name" value="GLYCOSYLTRANSFERASE STELLO1-RELATED"/>
    <property type="match status" value="1"/>
</dbReference>
<dbReference type="Proteomes" id="UP001295423">
    <property type="component" value="Unassembled WGS sequence"/>
</dbReference>